<comment type="caution">
    <text evidence="8">Lacks conserved residue(s) required for the propagation of feature annotation.</text>
</comment>
<keyword evidence="10" id="KW-1185">Reference proteome</keyword>
<comment type="similarity">
    <text evidence="2 8">Belongs to the V-ATPase 116 kDa subunit family.</text>
</comment>
<evidence type="ECO:0000313" key="9">
    <source>
        <dbReference type="EMBL" id="VDN33958.1"/>
    </source>
</evidence>
<keyword evidence="7 8" id="KW-0472">Membrane</keyword>
<evidence type="ECO:0000313" key="11">
    <source>
        <dbReference type="WBParaSite" id="GPUH_0001952001-mRNA-1"/>
    </source>
</evidence>
<dbReference type="Proteomes" id="UP000271098">
    <property type="component" value="Unassembled WGS sequence"/>
</dbReference>
<dbReference type="Pfam" id="PF01496">
    <property type="entry name" value="V_ATPase_I"/>
    <property type="match status" value="1"/>
</dbReference>
<keyword evidence="4 8" id="KW-0812">Transmembrane</keyword>
<dbReference type="InterPro" id="IPR002490">
    <property type="entry name" value="V-ATPase_116kDa_su"/>
</dbReference>
<dbReference type="GO" id="GO:0007035">
    <property type="term" value="P:vacuolar acidification"/>
    <property type="evidence" value="ECO:0007669"/>
    <property type="project" value="TreeGrafter"/>
</dbReference>
<keyword evidence="3 8" id="KW-0813">Transport</keyword>
<evidence type="ECO:0000256" key="7">
    <source>
        <dbReference type="ARBA" id="ARBA00023136"/>
    </source>
</evidence>
<dbReference type="WBParaSite" id="GPUH_0001952001-mRNA-1">
    <property type="protein sequence ID" value="GPUH_0001952001-mRNA-1"/>
    <property type="gene ID" value="GPUH_0001952001"/>
</dbReference>
<evidence type="ECO:0000256" key="1">
    <source>
        <dbReference type="ARBA" id="ARBA00004141"/>
    </source>
</evidence>
<dbReference type="EMBL" id="UYRT01088633">
    <property type="protein sequence ID" value="VDN33958.1"/>
    <property type="molecule type" value="Genomic_DNA"/>
</dbReference>
<keyword evidence="5 8" id="KW-1133">Transmembrane helix</keyword>
<evidence type="ECO:0000256" key="3">
    <source>
        <dbReference type="ARBA" id="ARBA00022448"/>
    </source>
</evidence>
<dbReference type="AlphaFoldDB" id="A0A183EEV4"/>
<feature type="transmembrane region" description="Helical" evidence="8">
    <location>
        <begin position="153"/>
        <end position="178"/>
    </location>
</feature>
<comment type="subcellular location">
    <subcellularLocation>
        <location evidence="1">Membrane</location>
        <topology evidence="1">Multi-pass membrane protein</topology>
    </subcellularLocation>
</comment>
<evidence type="ECO:0000256" key="2">
    <source>
        <dbReference type="ARBA" id="ARBA00009904"/>
    </source>
</evidence>
<evidence type="ECO:0000313" key="10">
    <source>
        <dbReference type="Proteomes" id="UP000271098"/>
    </source>
</evidence>
<dbReference type="OrthoDB" id="10264220at2759"/>
<dbReference type="GO" id="GO:0033179">
    <property type="term" value="C:proton-transporting V-type ATPase, V0 domain"/>
    <property type="evidence" value="ECO:0007669"/>
    <property type="project" value="InterPro"/>
</dbReference>
<dbReference type="GO" id="GO:0005886">
    <property type="term" value="C:plasma membrane"/>
    <property type="evidence" value="ECO:0007669"/>
    <property type="project" value="TreeGrafter"/>
</dbReference>
<accession>A0A183EEV4</accession>
<evidence type="ECO:0000256" key="5">
    <source>
        <dbReference type="ARBA" id="ARBA00022989"/>
    </source>
</evidence>
<name>A0A183EEV4_9BILA</name>
<protein>
    <recommendedName>
        <fullName evidence="8">V-type proton ATPase subunit a</fullName>
    </recommendedName>
</protein>
<evidence type="ECO:0000256" key="8">
    <source>
        <dbReference type="RuleBase" id="RU361189"/>
    </source>
</evidence>
<evidence type="ECO:0000256" key="6">
    <source>
        <dbReference type="ARBA" id="ARBA00023065"/>
    </source>
</evidence>
<reference evidence="9 10" key="2">
    <citation type="submission" date="2018-11" db="EMBL/GenBank/DDBJ databases">
        <authorList>
            <consortium name="Pathogen Informatics"/>
        </authorList>
    </citation>
    <scope>NUCLEOTIDE SEQUENCE [LARGE SCALE GENOMIC DNA]</scope>
</reference>
<keyword evidence="8" id="KW-0375">Hydrogen ion transport</keyword>
<keyword evidence="6 8" id="KW-0406">Ion transport</keyword>
<dbReference type="GO" id="GO:0046961">
    <property type="term" value="F:proton-transporting ATPase activity, rotational mechanism"/>
    <property type="evidence" value="ECO:0007669"/>
    <property type="project" value="InterPro"/>
</dbReference>
<comment type="function">
    <text evidence="8">Essential component of the vacuolar proton pump (V-ATPase), a multimeric enzyme that catalyzes the translocation of protons across the membranes. Required for assembly and activity of the V-ATPase.</text>
</comment>
<proteinExistence type="inferred from homology"/>
<gene>
    <name evidence="9" type="ORF">GPUH_LOCUS19495</name>
</gene>
<organism evidence="11">
    <name type="scientific">Gongylonema pulchrum</name>
    <dbReference type="NCBI Taxonomy" id="637853"/>
    <lineage>
        <taxon>Eukaryota</taxon>
        <taxon>Metazoa</taxon>
        <taxon>Ecdysozoa</taxon>
        <taxon>Nematoda</taxon>
        <taxon>Chromadorea</taxon>
        <taxon>Rhabditida</taxon>
        <taxon>Spirurina</taxon>
        <taxon>Spiruromorpha</taxon>
        <taxon>Spiruroidea</taxon>
        <taxon>Gongylonematidae</taxon>
        <taxon>Gongylonema</taxon>
    </lineage>
</organism>
<reference evidence="11" key="1">
    <citation type="submission" date="2016-06" db="UniProtKB">
        <authorList>
            <consortium name="WormBaseParasite"/>
        </authorList>
    </citation>
    <scope>IDENTIFICATION</scope>
</reference>
<dbReference type="GO" id="GO:0051117">
    <property type="term" value="F:ATPase binding"/>
    <property type="evidence" value="ECO:0007669"/>
    <property type="project" value="TreeGrafter"/>
</dbReference>
<sequence length="191" mass="21474">MFASTDLLAFQSGYVLGNEYPSSNCAPSLLIGLINMFMMKDRPAGFVDPKGNVYPQCYLNLWYPGQSVRVEPNGDSAHIIQNESPRQQITHLDEKFDFADIMVYQAIHTIEFALGCISHTASYLRLWALSLAHAQLSDVLWTMVFRQAFMLSGYVGAVATYVLFFVFAFLSFSILVLMEGLSAFLHALRLH</sequence>
<dbReference type="PANTHER" id="PTHR11629">
    <property type="entry name" value="VACUOLAR PROTON ATPASES"/>
    <property type="match status" value="1"/>
</dbReference>
<evidence type="ECO:0000256" key="4">
    <source>
        <dbReference type="ARBA" id="ARBA00022692"/>
    </source>
</evidence>
<dbReference type="PANTHER" id="PTHR11629:SF63">
    <property type="entry name" value="V-TYPE PROTON ATPASE SUBUNIT A"/>
    <property type="match status" value="1"/>
</dbReference>
<dbReference type="GO" id="GO:0016471">
    <property type="term" value="C:vacuolar proton-transporting V-type ATPase complex"/>
    <property type="evidence" value="ECO:0007669"/>
    <property type="project" value="TreeGrafter"/>
</dbReference>